<evidence type="ECO:0000313" key="2">
    <source>
        <dbReference type="EMBL" id="TKG70960.1"/>
    </source>
</evidence>
<protein>
    <submittedName>
        <fullName evidence="2">Nuclear transport factor 2 family protein</fullName>
    </submittedName>
</protein>
<dbReference type="InterPro" id="IPR037401">
    <property type="entry name" value="SnoaL-like"/>
</dbReference>
<accession>A0ABY2S503</accession>
<dbReference type="Proteomes" id="UP000309992">
    <property type="component" value="Unassembled WGS sequence"/>
</dbReference>
<dbReference type="NCBIfam" id="TIGR02246">
    <property type="entry name" value="SgcJ/EcaC family oxidoreductase"/>
    <property type="match status" value="1"/>
</dbReference>
<dbReference type="RefSeq" id="WP_137095459.1">
    <property type="nucleotide sequence ID" value="NZ_SWMS01000007.1"/>
</dbReference>
<proteinExistence type="predicted"/>
<evidence type="ECO:0000313" key="3">
    <source>
        <dbReference type="Proteomes" id="UP000309992"/>
    </source>
</evidence>
<dbReference type="SUPFAM" id="SSF54427">
    <property type="entry name" value="NTF2-like"/>
    <property type="match status" value="1"/>
</dbReference>
<feature type="domain" description="SnoaL-like" evidence="1">
    <location>
        <begin position="12"/>
        <end position="118"/>
    </location>
</feature>
<comment type="caution">
    <text evidence="2">The sequence shown here is derived from an EMBL/GenBank/DDBJ whole genome shotgun (WGS) entry which is preliminary data.</text>
</comment>
<gene>
    <name evidence="2" type="ORF">FCN18_15720</name>
</gene>
<dbReference type="InterPro" id="IPR011944">
    <property type="entry name" value="Steroid_delta5-4_isomerase"/>
</dbReference>
<dbReference type="Gene3D" id="3.10.450.50">
    <property type="match status" value="1"/>
</dbReference>
<keyword evidence="3" id="KW-1185">Reference proteome</keyword>
<reference evidence="2 3" key="1">
    <citation type="journal article" date="2015" name="Antonie Van Leeuwenhoek">
        <title>Prauserella endophytica sp. nov., an endophytic actinobacterium isolated from Tamarix taklamakanensis.</title>
        <authorList>
            <person name="Liu J.M."/>
            <person name="Habden X."/>
            <person name="Guo L."/>
            <person name="Tuo L."/>
            <person name="Jiang Z.K."/>
            <person name="Liu S.W."/>
            <person name="Liu X.F."/>
            <person name="Chen L."/>
            <person name="Li R.F."/>
            <person name="Zhang Y.Q."/>
            <person name="Sun C.H."/>
        </authorList>
    </citation>
    <scope>NUCLEOTIDE SEQUENCE [LARGE SCALE GENOMIC DNA]</scope>
    <source>
        <strain evidence="2 3">CGMCC 4.7182</strain>
    </source>
</reference>
<dbReference type="InterPro" id="IPR032710">
    <property type="entry name" value="NTF2-like_dom_sf"/>
</dbReference>
<evidence type="ECO:0000259" key="1">
    <source>
        <dbReference type="Pfam" id="PF12680"/>
    </source>
</evidence>
<dbReference type="Pfam" id="PF12680">
    <property type="entry name" value="SnoaL_2"/>
    <property type="match status" value="1"/>
</dbReference>
<name>A0ABY2S503_9PSEU</name>
<sequence>MSDASDPRQLVVNLFQAWSSGDPDEVAALFQPDAVFFDNVNGRFDGRAAIRQFYAGSLEVWDDLKTAPTRIWVDGDTAACVWTMTGRMKTDRFGAGLAGSTARIDGMAWIRFVDGLVAHDEEYFDRGAPLASLEGRGFLTPQTAP</sequence>
<dbReference type="EMBL" id="SWMS01000007">
    <property type="protein sequence ID" value="TKG70960.1"/>
    <property type="molecule type" value="Genomic_DNA"/>
</dbReference>
<organism evidence="2 3">
    <name type="scientific">Prauserella endophytica</name>
    <dbReference type="NCBI Taxonomy" id="1592324"/>
    <lineage>
        <taxon>Bacteria</taxon>
        <taxon>Bacillati</taxon>
        <taxon>Actinomycetota</taxon>
        <taxon>Actinomycetes</taxon>
        <taxon>Pseudonocardiales</taxon>
        <taxon>Pseudonocardiaceae</taxon>
        <taxon>Prauserella</taxon>
        <taxon>Prauserella coralliicola group</taxon>
    </lineage>
</organism>